<reference evidence="1 2" key="1">
    <citation type="submission" date="2019-09" db="EMBL/GenBank/DDBJ databases">
        <title>Distinct polysaccharide growth profiles of human intestinal Prevotella copri isolates.</title>
        <authorList>
            <person name="Fehlner-Peach H."/>
            <person name="Magnabosco C."/>
            <person name="Raghavan V."/>
            <person name="Scher J.U."/>
            <person name="Tett A."/>
            <person name="Cox L.M."/>
            <person name="Gottsegen C."/>
            <person name="Watters A."/>
            <person name="Wiltshire- Gordon J.D."/>
            <person name="Segata N."/>
            <person name="Bonneau R."/>
            <person name="Littman D.R."/>
        </authorList>
    </citation>
    <scope>NUCLEOTIDE SEQUENCE [LARGE SCALE GENOMIC DNA]</scope>
    <source>
        <strain evidence="2">iK21513</strain>
    </source>
</reference>
<dbReference type="Proteomes" id="UP000406735">
    <property type="component" value="Unassembled WGS sequence"/>
</dbReference>
<evidence type="ECO:0000313" key="2">
    <source>
        <dbReference type="Proteomes" id="UP000406735"/>
    </source>
</evidence>
<gene>
    <name evidence="1" type="ORF">F7D97_00995</name>
</gene>
<comment type="caution">
    <text evidence="1">The sequence shown here is derived from an EMBL/GenBank/DDBJ whole genome shotgun (WGS) entry which is preliminary data.</text>
</comment>
<dbReference type="AlphaFoldDB" id="A0A5P0V0N5"/>
<dbReference type="RefSeq" id="WP_153073753.1">
    <property type="nucleotide sequence ID" value="NZ_VZAE01000010.1"/>
</dbReference>
<name>A0A5P0V0N5_9BACT</name>
<organism evidence="1 2">
    <name type="scientific">Segatella copri</name>
    <dbReference type="NCBI Taxonomy" id="165179"/>
    <lineage>
        <taxon>Bacteria</taxon>
        <taxon>Pseudomonadati</taxon>
        <taxon>Bacteroidota</taxon>
        <taxon>Bacteroidia</taxon>
        <taxon>Bacteroidales</taxon>
        <taxon>Prevotellaceae</taxon>
        <taxon>Segatella</taxon>
    </lineage>
</organism>
<protein>
    <submittedName>
        <fullName evidence="1">Uncharacterized protein</fullName>
    </submittedName>
</protein>
<dbReference type="EMBL" id="VZCY01000009">
    <property type="protein sequence ID" value="MQN08536.1"/>
    <property type="molecule type" value="Genomic_DNA"/>
</dbReference>
<accession>A0A5P0V0N5</accession>
<evidence type="ECO:0000313" key="1">
    <source>
        <dbReference type="EMBL" id="MQN08536.1"/>
    </source>
</evidence>
<sequence>MIEFAFSERPIERRVELSPTFIRLAILIILDKYPNRNFSISQIQVYLWGLLSLYNMQKLYMLKKKGTIDVIPIYEVPELDAIIGELYINHVVKVNGAKFQITSEGQQLMCHLKNEDLVKELKKSISPIGYLGETVLNNIKLSLSYAEFL</sequence>
<proteinExistence type="predicted"/>